<organism evidence="1 2">
    <name type="scientific">Trichinella pseudospiralis</name>
    <name type="common">Parasitic roundworm</name>
    <dbReference type="NCBI Taxonomy" id="6337"/>
    <lineage>
        <taxon>Eukaryota</taxon>
        <taxon>Metazoa</taxon>
        <taxon>Ecdysozoa</taxon>
        <taxon>Nematoda</taxon>
        <taxon>Enoplea</taxon>
        <taxon>Dorylaimia</taxon>
        <taxon>Trichinellida</taxon>
        <taxon>Trichinellidae</taxon>
        <taxon>Trichinella</taxon>
    </lineage>
</organism>
<proteinExistence type="predicted"/>
<evidence type="ECO:0000313" key="2">
    <source>
        <dbReference type="Proteomes" id="UP000054632"/>
    </source>
</evidence>
<comment type="caution">
    <text evidence="1">The sequence shown here is derived from an EMBL/GenBank/DDBJ whole genome shotgun (WGS) entry which is preliminary data.</text>
</comment>
<name>A0A0V1E207_TRIPS</name>
<evidence type="ECO:0000313" key="1">
    <source>
        <dbReference type="EMBL" id="KRY67155.1"/>
    </source>
</evidence>
<accession>A0A0V1E207</accession>
<dbReference type="EMBL" id="JYDR01000145">
    <property type="protein sequence ID" value="KRY67155.1"/>
    <property type="molecule type" value="Genomic_DNA"/>
</dbReference>
<gene>
    <name evidence="1" type="ORF">T4A_8545</name>
</gene>
<dbReference type="AlphaFoldDB" id="A0A0V1E207"/>
<reference evidence="1 2" key="1">
    <citation type="submission" date="2015-01" db="EMBL/GenBank/DDBJ databases">
        <title>Evolution of Trichinella species and genotypes.</title>
        <authorList>
            <person name="Korhonen P.K."/>
            <person name="Edoardo P."/>
            <person name="Giuseppe L.R."/>
            <person name="Gasser R.B."/>
        </authorList>
    </citation>
    <scope>NUCLEOTIDE SEQUENCE [LARGE SCALE GENOMIC DNA]</scope>
    <source>
        <strain evidence="1">ISS13</strain>
    </source>
</reference>
<sequence length="249" mass="28850">MNSFSLRCCKTLRCSTFGVTIVLLHTEYTRKRGERDQHLAFEELETVEQLLHKSVKSPLYRYRSRRFPRLPETRRELQSLNKLKLASTTESGRMMLSSSLNEENLLLFCTPSGLMFIRMNSMILPKSMDQDASHLSKACPWNSNSVCTELAVALQLAQPDIFSADSCKTGEQYDRCDVSRKQHYAKLHSIFFKKSVSVFPNATWFYPAAQNVRRQLYRTRIILVIVRQLCESETILVKWITVRLSQAKP</sequence>
<protein>
    <submittedName>
        <fullName evidence="1">Uncharacterized protein</fullName>
    </submittedName>
</protein>
<dbReference type="Proteomes" id="UP000054632">
    <property type="component" value="Unassembled WGS sequence"/>
</dbReference>